<comment type="caution">
    <text evidence="2">The sequence shown here is derived from an EMBL/GenBank/DDBJ whole genome shotgun (WGS) entry which is preliminary data.</text>
</comment>
<dbReference type="InterPro" id="IPR007709">
    <property type="entry name" value="N-FG_amidohydro"/>
</dbReference>
<evidence type="ECO:0000313" key="3">
    <source>
        <dbReference type="Proteomes" id="UP000410049"/>
    </source>
</evidence>
<evidence type="ECO:0000313" key="2">
    <source>
        <dbReference type="EMBL" id="KAA8826899.1"/>
    </source>
</evidence>
<name>A0A5M9ZHG7_9BIFI</name>
<keyword evidence="2" id="KW-0378">Hydrolase</keyword>
<accession>A0A5M9ZHG7</accession>
<dbReference type="Pfam" id="PF05013">
    <property type="entry name" value="FGase"/>
    <property type="match status" value="1"/>
</dbReference>
<dbReference type="AlphaFoldDB" id="A0A5M9ZHG7"/>
<feature type="region of interest" description="Disordered" evidence="1">
    <location>
        <begin position="1"/>
        <end position="33"/>
    </location>
</feature>
<sequence>MGGVGRARARRRARPLPGPGRRVPGLGARTRRPERGRIAAGIMEHHEHQESAARPLFGVEAGVAPVIIHTPHAGLLIPDMPGCRLASPAMFERTAAIVRDRHAAPLGRFLRSATGGTLMIAHATRLWCDVERYPDDREIMNRVGMGAIPVADIDGDDLYETGYSPDANERGRRFRLMYAPWHRMLDHLADGMIADTGRATLLDAHTYPKDPLPFEPHKGEPRPEVTVGHNGDIPSRRLAERVAGRLADLGLTVGLNTARHGAITPNNADPRRITAVKIAVREDAAERDGMPEAVAAAVAEAIR</sequence>
<evidence type="ECO:0000256" key="1">
    <source>
        <dbReference type="SAM" id="MobiDB-lite"/>
    </source>
</evidence>
<reference evidence="2 3" key="1">
    <citation type="journal article" date="2019" name="Syst. Appl. Microbiol.">
        <title>Characterization of Bifidobacterium species in feaces of the Egyptian fruit bat: Description of B. vespertilionis sp. nov. and B. rousetti sp. nov.</title>
        <authorList>
            <person name="Modesto M."/>
            <person name="Satti M."/>
            <person name="Watanabe K."/>
            <person name="Puglisi E."/>
            <person name="Morelli L."/>
            <person name="Huang C.-H."/>
            <person name="Liou J.-S."/>
            <person name="Miyashita M."/>
            <person name="Tamura T."/>
            <person name="Saito S."/>
            <person name="Mori K."/>
            <person name="Huang L."/>
            <person name="Sciavilla P."/>
            <person name="Sandri C."/>
            <person name="Spiezio C."/>
            <person name="Vitali F."/>
            <person name="Cavalieri D."/>
            <person name="Perpetuini G."/>
            <person name="Tofalo R."/>
            <person name="Bonetti A."/>
            <person name="Arita M."/>
            <person name="Mattarelli P."/>
        </authorList>
    </citation>
    <scope>NUCLEOTIDE SEQUENCE [LARGE SCALE GENOMIC DNA]</scope>
    <source>
        <strain evidence="2 3">RST17</strain>
    </source>
</reference>
<dbReference type="Gene3D" id="3.40.630.40">
    <property type="entry name" value="Zn-dependent exopeptidases"/>
    <property type="match status" value="1"/>
</dbReference>
<feature type="compositionally biased region" description="Low complexity" evidence="1">
    <location>
        <begin position="19"/>
        <end position="28"/>
    </location>
</feature>
<dbReference type="SUPFAM" id="SSF53187">
    <property type="entry name" value="Zn-dependent exopeptidases"/>
    <property type="match status" value="1"/>
</dbReference>
<proteinExistence type="predicted"/>
<protein>
    <submittedName>
        <fullName evidence="2">N-formylglutamate amidohydrolase</fullName>
    </submittedName>
</protein>
<organism evidence="2 3">
    <name type="scientific">Bifidobacterium myosotis</name>
    <dbReference type="NCBI Taxonomy" id="1630166"/>
    <lineage>
        <taxon>Bacteria</taxon>
        <taxon>Bacillati</taxon>
        <taxon>Actinomycetota</taxon>
        <taxon>Actinomycetes</taxon>
        <taxon>Bifidobacteriales</taxon>
        <taxon>Bifidobacteriaceae</taxon>
        <taxon>Bifidobacterium</taxon>
    </lineage>
</organism>
<dbReference type="EMBL" id="RZUH01000009">
    <property type="protein sequence ID" value="KAA8826899.1"/>
    <property type="molecule type" value="Genomic_DNA"/>
</dbReference>
<dbReference type="GO" id="GO:0016787">
    <property type="term" value="F:hydrolase activity"/>
    <property type="evidence" value="ECO:0007669"/>
    <property type="project" value="UniProtKB-KW"/>
</dbReference>
<dbReference type="Proteomes" id="UP000410049">
    <property type="component" value="Unassembled WGS sequence"/>
</dbReference>
<gene>
    <name evidence="2" type="ORF">EMO91_10215</name>
</gene>